<dbReference type="CDD" id="cd00592">
    <property type="entry name" value="HTH_MerR-like"/>
    <property type="match status" value="1"/>
</dbReference>
<evidence type="ECO:0000313" key="3">
    <source>
        <dbReference type="EMBL" id="MFB9644090.1"/>
    </source>
</evidence>
<protein>
    <submittedName>
        <fullName evidence="3">MerR family transcriptional regulator</fullName>
    </submittedName>
</protein>
<comment type="caution">
    <text evidence="3">The sequence shown here is derived from an EMBL/GenBank/DDBJ whole genome shotgun (WGS) entry which is preliminary data.</text>
</comment>
<organism evidence="3 4">
    <name type="scientific">Agromyces lapidis</name>
    <dbReference type="NCBI Taxonomy" id="279574"/>
    <lineage>
        <taxon>Bacteria</taxon>
        <taxon>Bacillati</taxon>
        <taxon>Actinomycetota</taxon>
        <taxon>Actinomycetes</taxon>
        <taxon>Micrococcales</taxon>
        <taxon>Microbacteriaceae</taxon>
        <taxon>Agromyces</taxon>
    </lineage>
</organism>
<evidence type="ECO:0000259" key="2">
    <source>
        <dbReference type="PROSITE" id="PS50937"/>
    </source>
</evidence>
<feature type="domain" description="HTH merR-type" evidence="2">
    <location>
        <begin position="33"/>
        <end position="90"/>
    </location>
</feature>
<accession>A0ABV5SUR3</accession>
<dbReference type="PANTHER" id="PTHR30204">
    <property type="entry name" value="REDOX-CYCLING DRUG-SENSING TRANSCRIPTIONAL ACTIVATOR SOXR"/>
    <property type="match status" value="1"/>
</dbReference>
<dbReference type="PROSITE" id="PS50937">
    <property type="entry name" value="HTH_MERR_2"/>
    <property type="match status" value="1"/>
</dbReference>
<keyword evidence="1" id="KW-0238">DNA-binding</keyword>
<dbReference type="InterPro" id="IPR047057">
    <property type="entry name" value="MerR_fam"/>
</dbReference>
<reference evidence="3 4" key="1">
    <citation type="submission" date="2024-09" db="EMBL/GenBank/DDBJ databases">
        <authorList>
            <person name="Sun Q."/>
            <person name="Mori K."/>
        </authorList>
    </citation>
    <scope>NUCLEOTIDE SEQUENCE [LARGE SCALE GENOMIC DNA]</scope>
    <source>
        <strain evidence="3 4">JCM 14321</strain>
    </source>
</reference>
<dbReference type="SUPFAM" id="SSF46955">
    <property type="entry name" value="Putative DNA-binding domain"/>
    <property type="match status" value="1"/>
</dbReference>
<name>A0ABV5SUR3_9MICO</name>
<dbReference type="SMART" id="SM00422">
    <property type="entry name" value="HTH_MERR"/>
    <property type="match status" value="1"/>
</dbReference>
<dbReference type="RefSeq" id="WP_157424315.1">
    <property type="nucleotide sequence ID" value="NZ_BAAANI010000005.1"/>
</dbReference>
<dbReference type="EMBL" id="JBHMBL010000004">
    <property type="protein sequence ID" value="MFB9644090.1"/>
    <property type="molecule type" value="Genomic_DNA"/>
</dbReference>
<evidence type="ECO:0000313" key="4">
    <source>
        <dbReference type="Proteomes" id="UP001589667"/>
    </source>
</evidence>
<proteinExistence type="predicted"/>
<keyword evidence="4" id="KW-1185">Reference proteome</keyword>
<gene>
    <name evidence="3" type="ORF">ACFFQV_17505</name>
</gene>
<dbReference type="Gene3D" id="1.10.1660.10">
    <property type="match status" value="1"/>
</dbReference>
<dbReference type="PANTHER" id="PTHR30204:SF89">
    <property type="entry name" value="HTH MERR-TYPE DOMAIN-CONTAINING PROTEIN"/>
    <property type="match status" value="1"/>
</dbReference>
<dbReference type="Proteomes" id="UP001589667">
    <property type="component" value="Unassembled WGS sequence"/>
</dbReference>
<evidence type="ECO:0000256" key="1">
    <source>
        <dbReference type="ARBA" id="ARBA00023125"/>
    </source>
</evidence>
<dbReference type="InterPro" id="IPR009061">
    <property type="entry name" value="DNA-bd_dom_put_sf"/>
</dbReference>
<dbReference type="Pfam" id="PF13411">
    <property type="entry name" value="MerR_1"/>
    <property type="match status" value="1"/>
</dbReference>
<sequence>MASTAASSRASGQAPLLGIGQVLARLQPEFPELTPSKLRFLEEQRLIAPSRTAAGYRKFSTADVERITVVLSMQRDHYLPLKVIRSHLEAIDAGETPALPGATRASAFLGAAKRYGRSELITEAGATAGLLDDAVSASLLPASDHYGDEALGVLRSLAALRAVGIEPRHLRGLRAAAEREAALVERAIAPSRRADAADKARAAERGRELAGHLAAVHSSVVRATLDGLAR</sequence>
<dbReference type="InterPro" id="IPR000551">
    <property type="entry name" value="MerR-type_HTH_dom"/>
</dbReference>